<sequence length="147" mass="15831">MSKTLLAPLGLLFCSFALAGTADWFGEAGDESAVAMPVSEVMAQVEALDGQTLTVSGRITDVCTNRGCWAVFEDNGEMLRIKVRDHAFAIPEDARGPAIAHGVLERVEVSREHAEHLVEADGADASLLEQDYEYRLITEGVRLTAAP</sequence>
<dbReference type="EMBL" id="CP012154">
    <property type="protein sequence ID" value="AKS43324.1"/>
    <property type="molecule type" value="Genomic_DNA"/>
</dbReference>
<dbReference type="STRING" id="1579979.WM2015_2971"/>
<protein>
    <submittedName>
        <fullName evidence="1">Uncharacterized protein</fullName>
    </submittedName>
</protein>
<dbReference type="KEGG" id="wma:WM2015_2971"/>
<reference evidence="1 2" key="1">
    <citation type="submission" date="2015-07" db="EMBL/GenBank/DDBJ databases">
        <authorList>
            <person name="Noorani M."/>
        </authorList>
    </citation>
    <scope>NUCLEOTIDE SEQUENCE [LARGE SCALE GENOMIC DNA]</scope>
    <source>
        <strain evidence="1 2">KCTC 42284</strain>
    </source>
</reference>
<dbReference type="OrthoDB" id="129527at2"/>
<keyword evidence="2" id="KW-1185">Reference proteome</keyword>
<evidence type="ECO:0000313" key="1">
    <source>
        <dbReference type="EMBL" id="AKS43324.1"/>
    </source>
</evidence>
<dbReference type="InterPro" id="IPR032577">
    <property type="entry name" value="DUF4920"/>
</dbReference>
<accession>A0A0K0Y059</accession>
<name>A0A0K0Y059_9GAMM</name>
<dbReference type="RefSeq" id="WP_156201286.1">
    <property type="nucleotide sequence ID" value="NZ_CP012154.1"/>
</dbReference>
<dbReference type="AlphaFoldDB" id="A0A0K0Y059"/>
<gene>
    <name evidence="1" type="ORF">WM2015_2971</name>
</gene>
<proteinExistence type="predicted"/>
<organism evidence="1 2">
    <name type="scientific">Wenzhouxiangella marina</name>
    <dbReference type="NCBI Taxonomy" id="1579979"/>
    <lineage>
        <taxon>Bacteria</taxon>
        <taxon>Pseudomonadati</taxon>
        <taxon>Pseudomonadota</taxon>
        <taxon>Gammaproteobacteria</taxon>
        <taxon>Chromatiales</taxon>
        <taxon>Wenzhouxiangellaceae</taxon>
        <taxon>Wenzhouxiangella</taxon>
    </lineage>
</organism>
<evidence type="ECO:0000313" key="2">
    <source>
        <dbReference type="Proteomes" id="UP000066624"/>
    </source>
</evidence>
<dbReference type="Pfam" id="PF16267">
    <property type="entry name" value="DUF4920"/>
    <property type="match status" value="1"/>
</dbReference>
<dbReference type="Proteomes" id="UP000066624">
    <property type="component" value="Chromosome"/>
</dbReference>